<dbReference type="InterPro" id="IPR036680">
    <property type="entry name" value="SPOR-like_sf"/>
</dbReference>
<dbReference type="Gene3D" id="3.30.70.1070">
    <property type="entry name" value="Sporulation related repeat"/>
    <property type="match status" value="1"/>
</dbReference>
<reference evidence="2 3" key="1">
    <citation type="submission" date="2019-07" db="EMBL/GenBank/DDBJ databases">
        <title>Flavobacterium sp. nov., isolated from glacier ice.</title>
        <authorList>
            <person name="Liu Q."/>
            <person name="Xin Y.-H."/>
        </authorList>
    </citation>
    <scope>NUCLEOTIDE SEQUENCE [LARGE SCALE GENOMIC DNA]</scope>
    <source>
        <strain evidence="2 3">ZT4R6</strain>
    </source>
</reference>
<organism evidence="2 3">
    <name type="scientific">Flavobacterium zepuense</name>
    <dbReference type="NCBI Taxonomy" id="2593302"/>
    <lineage>
        <taxon>Bacteria</taxon>
        <taxon>Pseudomonadati</taxon>
        <taxon>Bacteroidota</taxon>
        <taxon>Flavobacteriia</taxon>
        <taxon>Flavobacteriales</taxon>
        <taxon>Flavobacteriaceae</taxon>
        <taxon>Flavobacterium</taxon>
    </lineage>
</organism>
<feature type="chain" id="PRO_5022201462" evidence="1">
    <location>
        <begin position="21"/>
        <end position="124"/>
    </location>
</feature>
<dbReference type="AlphaFoldDB" id="A0A552V8K9"/>
<accession>A0A552V8K9</accession>
<evidence type="ECO:0000256" key="1">
    <source>
        <dbReference type="SAM" id="SignalP"/>
    </source>
</evidence>
<name>A0A552V8K9_9FLAO</name>
<protein>
    <submittedName>
        <fullName evidence="2">SPOR domain-containing protein</fullName>
    </submittedName>
</protein>
<keyword evidence="1" id="KW-0732">Signal</keyword>
<comment type="caution">
    <text evidence="2">The sequence shown here is derived from an EMBL/GenBank/DDBJ whole genome shotgun (WGS) entry which is preliminary data.</text>
</comment>
<evidence type="ECO:0000313" key="3">
    <source>
        <dbReference type="Proteomes" id="UP000320643"/>
    </source>
</evidence>
<gene>
    <name evidence="2" type="ORF">FMM05_03835</name>
</gene>
<evidence type="ECO:0000313" key="2">
    <source>
        <dbReference type="EMBL" id="TRW26790.1"/>
    </source>
</evidence>
<keyword evidence="3" id="KW-1185">Reference proteome</keyword>
<dbReference type="EMBL" id="VJVZ01000002">
    <property type="protein sequence ID" value="TRW26790.1"/>
    <property type="molecule type" value="Genomic_DNA"/>
</dbReference>
<sequence length="124" mass="14220">MKPAYLTLLLGLFLTTKGTAQTNTVTVSQDPKFEELLAEKRKINSSITVNDRYKLQIFYGANDKARKALQDFKRDFKELDGTIVFESPTYKVWVGSFGSRIEAERKLTEVRKKYPNALLVKPNK</sequence>
<proteinExistence type="predicted"/>
<dbReference type="Proteomes" id="UP000320643">
    <property type="component" value="Unassembled WGS sequence"/>
</dbReference>
<feature type="signal peptide" evidence="1">
    <location>
        <begin position="1"/>
        <end position="20"/>
    </location>
</feature>
<dbReference type="OrthoDB" id="2473397at2"/>
<dbReference type="GO" id="GO:0042834">
    <property type="term" value="F:peptidoglycan binding"/>
    <property type="evidence" value="ECO:0007669"/>
    <property type="project" value="InterPro"/>
</dbReference>